<organism evidence="9 10">
    <name type="scientific">Methylobacterium organophilum</name>
    <dbReference type="NCBI Taxonomy" id="410"/>
    <lineage>
        <taxon>Bacteria</taxon>
        <taxon>Pseudomonadati</taxon>
        <taxon>Pseudomonadota</taxon>
        <taxon>Alphaproteobacteria</taxon>
        <taxon>Hyphomicrobiales</taxon>
        <taxon>Methylobacteriaceae</taxon>
        <taxon>Methylobacterium</taxon>
    </lineage>
</organism>
<dbReference type="PANTHER" id="PTHR30250">
    <property type="entry name" value="PST FAMILY PREDICTED COLANIC ACID TRANSPORTER"/>
    <property type="match status" value="1"/>
</dbReference>
<evidence type="ECO:0000313" key="10">
    <source>
        <dbReference type="Proteomes" id="UP001055156"/>
    </source>
</evidence>
<evidence type="ECO:0000256" key="7">
    <source>
        <dbReference type="SAM" id="MobiDB-lite"/>
    </source>
</evidence>
<keyword evidence="4 8" id="KW-0812">Transmembrane</keyword>
<feature type="region of interest" description="Disordered" evidence="7">
    <location>
        <begin position="1"/>
        <end position="39"/>
    </location>
</feature>
<accession>A0ABQ4TBQ4</accession>
<dbReference type="Pfam" id="PF13440">
    <property type="entry name" value="Polysacc_synt_3"/>
    <property type="match status" value="1"/>
</dbReference>
<feature type="transmembrane region" description="Helical" evidence="8">
    <location>
        <begin position="462"/>
        <end position="484"/>
    </location>
</feature>
<reference evidence="9" key="1">
    <citation type="journal article" date="2021" name="Front. Microbiol.">
        <title>Comprehensive Comparative Genomics and Phenotyping of Methylobacterium Species.</title>
        <authorList>
            <person name="Alessa O."/>
            <person name="Ogura Y."/>
            <person name="Fujitani Y."/>
            <person name="Takami H."/>
            <person name="Hayashi T."/>
            <person name="Sahin N."/>
            <person name="Tani A."/>
        </authorList>
    </citation>
    <scope>NUCLEOTIDE SEQUENCE</scope>
    <source>
        <strain evidence="9">NBRC 15689</strain>
    </source>
</reference>
<evidence type="ECO:0000256" key="8">
    <source>
        <dbReference type="SAM" id="Phobius"/>
    </source>
</evidence>
<evidence type="ECO:0000256" key="2">
    <source>
        <dbReference type="ARBA" id="ARBA00007430"/>
    </source>
</evidence>
<dbReference type="InterPro" id="IPR050833">
    <property type="entry name" value="Poly_Biosynth_Transport"/>
</dbReference>
<dbReference type="Proteomes" id="UP001055156">
    <property type="component" value="Unassembled WGS sequence"/>
</dbReference>
<name>A0ABQ4TBQ4_METOR</name>
<comment type="similarity">
    <text evidence="2">Belongs to the polysaccharide synthase family.</text>
</comment>
<proteinExistence type="inferred from homology"/>
<evidence type="ECO:0000256" key="3">
    <source>
        <dbReference type="ARBA" id="ARBA00022475"/>
    </source>
</evidence>
<comment type="caution">
    <text evidence="9">The sequence shown here is derived from an EMBL/GenBank/DDBJ whole genome shotgun (WGS) entry which is preliminary data.</text>
</comment>
<feature type="transmembrane region" description="Helical" evidence="8">
    <location>
        <begin position="227"/>
        <end position="247"/>
    </location>
</feature>
<feature type="transmembrane region" description="Helical" evidence="8">
    <location>
        <begin position="432"/>
        <end position="450"/>
    </location>
</feature>
<gene>
    <name evidence="9" type="primary">tuaB</name>
    <name evidence="9" type="ORF">LKMONMHP_3325</name>
</gene>
<feature type="transmembrane region" description="Helical" evidence="8">
    <location>
        <begin position="133"/>
        <end position="159"/>
    </location>
</feature>
<keyword evidence="5 8" id="KW-1133">Transmembrane helix</keyword>
<evidence type="ECO:0000256" key="5">
    <source>
        <dbReference type="ARBA" id="ARBA00022989"/>
    </source>
</evidence>
<keyword evidence="3" id="KW-1003">Cell membrane</keyword>
<sequence>MREDSERSGRGDGPESQGDVPSDAGAKLPLGTGAQPGVDGTTTAELAAVAQVPARGETRRLAVNVLAGGGANLIKIGVQLLMLPLMAHLLGPAEFGVYGLALPTVAFFMTLADGGLGASLAREQTQSREVWSTAFWLILMVGVGLAALVACWGLVLAQLSHEPEVASVMALLSISFILLTAAVLPYARLTRARRLVVISGADVGGNLVGAAVAVALAMRGAGAMSLAAQYVTAYLVRAIVLNAAAFVRPSFVFRPSALKSHVSTGSSLVCSRLADFSGRLMENLVFGRSFGAAALGTFTFANQVPRFLCEAASGPLWAALYAHSLREDDAHIAQLHTKLVHILALLLSPVAFLTAATVPGLIHLILGPAWSQAATLMSILIPFYVLNAIAHQSGAILLAKGAGWTVFRLSALLVVTRVAAVAAGPWIGPTGVAWGIGLAQVLFIGLMLCAPSRIGLSPVGPLLRGLLAPTLAGICAGLACYLIVQAAPADILRILIGLAAGVGCYLVALLLLEGRRLRQDVMAMRRLVRP</sequence>
<evidence type="ECO:0000256" key="4">
    <source>
        <dbReference type="ARBA" id="ARBA00022692"/>
    </source>
</evidence>
<feature type="transmembrane region" description="Helical" evidence="8">
    <location>
        <begin position="165"/>
        <end position="184"/>
    </location>
</feature>
<evidence type="ECO:0000256" key="6">
    <source>
        <dbReference type="ARBA" id="ARBA00023136"/>
    </source>
</evidence>
<keyword evidence="10" id="KW-1185">Reference proteome</keyword>
<feature type="transmembrane region" description="Helical" evidence="8">
    <location>
        <begin position="61"/>
        <end position="83"/>
    </location>
</feature>
<dbReference type="EMBL" id="BPQV01000010">
    <property type="protein sequence ID" value="GJE28454.1"/>
    <property type="molecule type" value="Genomic_DNA"/>
</dbReference>
<feature type="transmembrane region" description="Helical" evidence="8">
    <location>
        <begin position="196"/>
        <end position="221"/>
    </location>
</feature>
<feature type="transmembrane region" description="Helical" evidence="8">
    <location>
        <begin position="95"/>
        <end position="121"/>
    </location>
</feature>
<feature type="compositionally biased region" description="Basic and acidic residues" evidence="7">
    <location>
        <begin position="1"/>
        <end position="13"/>
    </location>
</feature>
<comment type="subcellular location">
    <subcellularLocation>
        <location evidence="1">Cell membrane</location>
        <topology evidence="1">Multi-pass membrane protein</topology>
    </subcellularLocation>
</comment>
<feature type="transmembrane region" description="Helical" evidence="8">
    <location>
        <begin position="490"/>
        <end position="512"/>
    </location>
</feature>
<feature type="transmembrane region" description="Helical" evidence="8">
    <location>
        <begin position="342"/>
        <end position="366"/>
    </location>
</feature>
<protein>
    <submittedName>
        <fullName evidence="9">Teichuronic acid biosynthesis protein TuaB</fullName>
    </submittedName>
</protein>
<reference evidence="9" key="2">
    <citation type="submission" date="2021-08" db="EMBL/GenBank/DDBJ databases">
        <authorList>
            <person name="Tani A."/>
            <person name="Ola A."/>
            <person name="Ogura Y."/>
            <person name="Katsura K."/>
            <person name="Hayashi T."/>
        </authorList>
    </citation>
    <scope>NUCLEOTIDE SEQUENCE</scope>
    <source>
        <strain evidence="9">NBRC 15689</strain>
    </source>
</reference>
<feature type="transmembrane region" description="Helical" evidence="8">
    <location>
        <begin position="372"/>
        <end position="390"/>
    </location>
</feature>
<feature type="transmembrane region" description="Helical" evidence="8">
    <location>
        <begin position="402"/>
        <end position="426"/>
    </location>
</feature>
<dbReference type="PANTHER" id="PTHR30250:SF10">
    <property type="entry name" value="LIPOPOLYSACCHARIDE BIOSYNTHESIS PROTEIN WZXC"/>
    <property type="match status" value="1"/>
</dbReference>
<evidence type="ECO:0000313" key="9">
    <source>
        <dbReference type="EMBL" id="GJE28454.1"/>
    </source>
</evidence>
<evidence type="ECO:0000256" key="1">
    <source>
        <dbReference type="ARBA" id="ARBA00004651"/>
    </source>
</evidence>
<keyword evidence="6 8" id="KW-0472">Membrane</keyword>